<comment type="caution">
    <text evidence="2">The sequence shown here is derived from an EMBL/GenBank/DDBJ whole genome shotgun (WGS) entry which is preliminary data.</text>
</comment>
<feature type="compositionally biased region" description="Low complexity" evidence="1">
    <location>
        <begin position="99"/>
        <end position="110"/>
    </location>
</feature>
<evidence type="ECO:0000313" key="2">
    <source>
        <dbReference type="EMBL" id="KAF6759688.1"/>
    </source>
</evidence>
<sequence>MVQSTTASQAVEPGPVHVGNVAAMPQAIEIPQSHPPPASYIPHAGATFVQACGQQSYAQAAVQQVSQEQINAQWAQYYAEQRAWAAHYEHVRQMQAQAAAEAARQSEQTQPGVNTYQHPGTLGPSQQTPIPTQASQMVTFRVQEYQQGTVAPAPHPFDEECMRIFIDQVERLYPLLDAPDIPPLLPPSSATKQEKAAYAYISRVYRNSDKLLPFRDLAPSRRTILGPLGPYSPPNLRSRAGFFSTLVYRAITHHSEFLTSAGEVFFHDLDHFTRSVSQYQNKSPKFFCDPSAYGPSTRLSLDFAEAFWTASGKSTNNDWLIRDVGTTFEQLIQMFATSADFPSIGPFIAYQLAADYAVAGVIPIPSPKEMGRLIFRTGKDTVVALIELGFCCRTEEEAGEAFETLAKEVISRVSTARRDQMSFNVILLEHMLRKHRHLSTKLYTSLLSLD</sequence>
<dbReference type="OrthoDB" id="2934473at2759"/>
<proteinExistence type="predicted"/>
<dbReference type="AlphaFoldDB" id="A0A8H6I6A0"/>
<evidence type="ECO:0000313" key="3">
    <source>
        <dbReference type="Proteomes" id="UP000521943"/>
    </source>
</evidence>
<feature type="compositionally biased region" description="Polar residues" evidence="1">
    <location>
        <begin position="111"/>
        <end position="130"/>
    </location>
</feature>
<name>A0A8H6I6A0_9AGAR</name>
<accession>A0A8H6I6A0</accession>
<evidence type="ECO:0000256" key="1">
    <source>
        <dbReference type="SAM" id="MobiDB-lite"/>
    </source>
</evidence>
<dbReference type="EMBL" id="JACGCI010000014">
    <property type="protein sequence ID" value="KAF6759688.1"/>
    <property type="molecule type" value="Genomic_DNA"/>
</dbReference>
<protein>
    <submittedName>
        <fullName evidence="2">Uncharacterized protein</fullName>
    </submittedName>
</protein>
<organism evidence="2 3">
    <name type="scientific">Ephemerocybe angulata</name>
    <dbReference type="NCBI Taxonomy" id="980116"/>
    <lineage>
        <taxon>Eukaryota</taxon>
        <taxon>Fungi</taxon>
        <taxon>Dikarya</taxon>
        <taxon>Basidiomycota</taxon>
        <taxon>Agaricomycotina</taxon>
        <taxon>Agaricomycetes</taxon>
        <taxon>Agaricomycetidae</taxon>
        <taxon>Agaricales</taxon>
        <taxon>Agaricineae</taxon>
        <taxon>Psathyrellaceae</taxon>
        <taxon>Ephemerocybe</taxon>
    </lineage>
</organism>
<feature type="region of interest" description="Disordered" evidence="1">
    <location>
        <begin position="99"/>
        <end position="130"/>
    </location>
</feature>
<keyword evidence="3" id="KW-1185">Reference proteome</keyword>
<dbReference type="Proteomes" id="UP000521943">
    <property type="component" value="Unassembled WGS sequence"/>
</dbReference>
<gene>
    <name evidence="2" type="ORF">DFP72DRAFT_1063426</name>
</gene>
<reference evidence="2 3" key="1">
    <citation type="submission" date="2020-07" db="EMBL/GenBank/DDBJ databases">
        <title>Comparative genomics of pyrophilous fungi reveals a link between fire events and developmental genes.</title>
        <authorList>
            <consortium name="DOE Joint Genome Institute"/>
            <person name="Steindorff A.S."/>
            <person name="Carver A."/>
            <person name="Calhoun S."/>
            <person name="Stillman K."/>
            <person name="Liu H."/>
            <person name="Lipzen A."/>
            <person name="Pangilinan J."/>
            <person name="Labutti K."/>
            <person name="Bruns T.D."/>
            <person name="Grigoriev I.V."/>
        </authorList>
    </citation>
    <scope>NUCLEOTIDE SEQUENCE [LARGE SCALE GENOMIC DNA]</scope>
    <source>
        <strain evidence="2 3">CBS 144469</strain>
    </source>
</reference>